<dbReference type="CDD" id="cd13663">
    <property type="entry name" value="PBP2_PotD_PotF_like_2"/>
    <property type="match status" value="1"/>
</dbReference>
<reference evidence="2 3" key="1">
    <citation type="journal article" date="2016" name="Sci. Rep.">
        <title>Accelerated dysbiosis of gut microbiota during aggravation of DSS-induced colitis by a butyrate-producing bacterium.</title>
        <authorList>
            <person name="Zhang Q."/>
            <person name="Wu Y."/>
            <person name="Wang J."/>
            <person name="Wu G."/>
            <person name="Long W."/>
            <person name="Xue Z."/>
            <person name="Wang L."/>
            <person name="Zhang X."/>
            <person name="Pang X."/>
            <person name="Zhao Y."/>
            <person name="Zhao L."/>
            <person name="Zhang C."/>
        </authorList>
    </citation>
    <scope>NUCLEOTIDE SEQUENCE [LARGE SCALE GENOMIC DNA]</scope>
    <source>
        <strain evidence="2 3">BPB5</strain>
    </source>
</reference>
<evidence type="ECO:0000313" key="3">
    <source>
        <dbReference type="Proteomes" id="UP000188159"/>
    </source>
</evidence>
<evidence type="ECO:0000313" key="2">
    <source>
        <dbReference type="EMBL" id="AQP40796.1"/>
    </source>
</evidence>
<dbReference type="EMBL" id="CP012098">
    <property type="protein sequence ID" value="AQP40796.1"/>
    <property type="molecule type" value="Genomic_DNA"/>
</dbReference>
<dbReference type="Pfam" id="PF13416">
    <property type="entry name" value="SBP_bac_8"/>
    <property type="match status" value="1"/>
</dbReference>
<accession>A0A1Q2CAM2</accession>
<dbReference type="PANTHER" id="PTHR30222">
    <property type="entry name" value="SPERMIDINE/PUTRESCINE-BINDING PERIPLASMIC PROTEIN"/>
    <property type="match status" value="1"/>
</dbReference>
<dbReference type="PROSITE" id="PS51257">
    <property type="entry name" value="PROKAR_LIPOPROTEIN"/>
    <property type="match status" value="1"/>
</dbReference>
<dbReference type="Proteomes" id="UP000188159">
    <property type="component" value="Chromosome"/>
</dbReference>
<dbReference type="AlphaFoldDB" id="A0A1Q2CAM2"/>
<protein>
    <submittedName>
        <fullName evidence="2">Spermidine/putrescine ABC transporter substrate-binding protein</fullName>
    </submittedName>
</protein>
<dbReference type="Gene3D" id="3.40.190.10">
    <property type="entry name" value="Periplasmic binding protein-like II"/>
    <property type="match status" value="2"/>
</dbReference>
<dbReference type="PANTHER" id="PTHR30222:SF17">
    <property type="entry name" value="SPERMIDINE_PUTRESCINE-BINDING PERIPLASMIC PROTEIN"/>
    <property type="match status" value="1"/>
</dbReference>
<organism evidence="2 3">
    <name type="scientific">Anaerostipes hadrus</name>
    <dbReference type="NCBI Taxonomy" id="649756"/>
    <lineage>
        <taxon>Bacteria</taxon>
        <taxon>Bacillati</taxon>
        <taxon>Bacillota</taxon>
        <taxon>Clostridia</taxon>
        <taxon>Lachnospirales</taxon>
        <taxon>Lachnospiraceae</taxon>
        <taxon>Anaerostipes</taxon>
    </lineage>
</organism>
<gene>
    <name evidence="2" type="ORF">DO83_15170</name>
</gene>
<name>A0A1Q2CAM2_ANAHA</name>
<dbReference type="InterPro" id="IPR006059">
    <property type="entry name" value="SBP"/>
</dbReference>
<evidence type="ECO:0000256" key="1">
    <source>
        <dbReference type="ARBA" id="ARBA00022729"/>
    </source>
</evidence>
<keyword evidence="1" id="KW-0732">Signal</keyword>
<dbReference type="SUPFAM" id="SSF53850">
    <property type="entry name" value="Periplasmic binding protein-like II"/>
    <property type="match status" value="1"/>
</dbReference>
<sequence length="475" mass="55298">MIMKYKVFSIIFSILLVITLPLALCSCSTQKSSKNDEIILRIANWEEYLDEGDWDDDEEIELENGKKIIGRNSMIKDFENWYEKTYHKKVKVEYSTFGTNEDMYNQLTIGDTYDLICPSEYMTMKLMAEDKILKYSDEFWDTSDANNYYAKGVSPYIKKSLDQLKYQGQSVGDYTAGYMWGTLGYVYNPKYVSREDAEDWGLLLNQKYYKKITAKDSVRDCYFAVRGMQTQKEILTKKFQNQSNYKERLSSLLNDTSDQSIQNAGMILSKIKDNVYSFETDSGKADLVSGKVVANLQWSGDGVYSMQQVEEEGIKLRYAVPKASTNLWFDGWCMLKSGIGKDKEKQQAAQAFVNYISRPDNVVRNMYYVGYTSVISGGEDKTIYDYIKYMYGSEDKKSVDYDLNYFFQQNGDNYNYVMKTSEEMSKGQLYAQYPTQDVMRRSAVMTYFGDQANKKISRMWIDMRCFDPRIKINNK</sequence>
<proteinExistence type="predicted"/>